<dbReference type="AlphaFoldDB" id="Q654V0"/>
<protein>
    <submittedName>
        <fullName evidence="1">Uncharacterized protein</fullName>
    </submittedName>
</protein>
<sequence length="67" mass="7327">MEERREAVAAEVAYARPGAPRLDPRSRHANSPTGSAAACCEACRLVAAKELNLRLRPLAVWAFNSYD</sequence>
<reference evidence="2" key="1">
    <citation type="journal article" date="2005" name="Nature">
        <title>The map-based sequence of the rice genome.</title>
        <authorList>
            <consortium name="International rice genome sequencing project (IRGSP)"/>
            <person name="Matsumoto T."/>
            <person name="Wu J."/>
            <person name="Kanamori H."/>
            <person name="Katayose Y."/>
            <person name="Fujisawa M."/>
            <person name="Namiki N."/>
            <person name="Mizuno H."/>
            <person name="Yamamoto K."/>
            <person name="Antonio B.A."/>
            <person name="Baba T."/>
            <person name="Sakata K."/>
            <person name="Nagamura Y."/>
            <person name="Aoki H."/>
            <person name="Arikawa K."/>
            <person name="Arita K."/>
            <person name="Bito T."/>
            <person name="Chiden Y."/>
            <person name="Fujitsuka N."/>
            <person name="Fukunaka R."/>
            <person name="Hamada M."/>
            <person name="Harada C."/>
            <person name="Hayashi A."/>
            <person name="Hijishita S."/>
            <person name="Honda M."/>
            <person name="Hosokawa S."/>
            <person name="Ichikawa Y."/>
            <person name="Idonuma A."/>
            <person name="Iijima M."/>
            <person name="Ikeda M."/>
            <person name="Ikeno M."/>
            <person name="Ito K."/>
            <person name="Ito S."/>
            <person name="Ito T."/>
            <person name="Ito Y."/>
            <person name="Ito Y."/>
            <person name="Iwabuchi A."/>
            <person name="Kamiya K."/>
            <person name="Karasawa W."/>
            <person name="Kurita K."/>
            <person name="Katagiri S."/>
            <person name="Kikuta A."/>
            <person name="Kobayashi H."/>
            <person name="Kobayashi N."/>
            <person name="Machita K."/>
            <person name="Maehara T."/>
            <person name="Masukawa M."/>
            <person name="Mizubayashi T."/>
            <person name="Mukai Y."/>
            <person name="Nagasaki H."/>
            <person name="Nagata Y."/>
            <person name="Naito S."/>
            <person name="Nakashima M."/>
            <person name="Nakama Y."/>
            <person name="Nakamichi Y."/>
            <person name="Nakamura M."/>
            <person name="Meguro A."/>
            <person name="Negishi M."/>
            <person name="Ohta I."/>
            <person name="Ohta T."/>
            <person name="Okamoto M."/>
            <person name="Ono N."/>
            <person name="Saji S."/>
            <person name="Sakaguchi M."/>
            <person name="Sakai K."/>
            <person name="Shibata M."/>
            <person name="Shimokawa T."/>
            <person name="Song J."/>
            <person name="Takazaki Y."/>
            <person name="Terasawa K."/>
            <person name="Tsugane M."/>
            <person name="Tsuji K."/>
            <person name="Ueda S."/>
            <person name="Waki K."/>
            <person name="Yamagata H."/>
            <person name="Yamamoto M."/>
            <person name="Yamamoto S."/>
            <person name="Yamane H."/>
            <person name="Yoshiki S."/>
            <person name="Yoshihara R."/>
            <person name="Yukawa K."/>
            <person name="Zhong H."/>
            <person name="Yano M."/>
            <person name="Yuan Q."/>
            <person name="Ouyang S."/>
            <person name="Liu J."/>
            <person name="Jones K.M."/>
            <person name="Gansberger K."/>
            <person name="Moffat K."/>
            <person name="Hill J."/>
            <person name="Bera J."/>
            <person name="Fadrosh D."/>
            <person name="Jin S."/>
            <person name="Johri S."/>
            <person name="Kim M."/>
            <person name="Overton L."/>
            <person name="Reardon M."/>
            <person name="Tsitrin T."/>
            <person name="Vuong H."/>
            <person name="Weaver B."/>
            <person name="Ciecko A."/>
            <person name="Tallon L."/>
            <person name="Jackson J."/>
            <person name="Pai G."/>
            <person name="Aken S.V."/>
            <person name="Utterback T."/>
            <person name="Reidmuller S."/>
            <person name="Feldblyum T."/>
            <person name="Hsiao J."/>
            <person name="Zismann V."/>
            <person name="Iobst S."/>
            <person name="de Vazeille A.R."/>
            <person name="Buell C.R."/>
            <person name="Ying K."/>
            <person name="Li Y."/>
            <person name="Lu T."/>
            <person name="Huang Y."/>
            <person name="Zhao Q."/>
            <person name="Feng Q."/>
            <person name="Zhang L."/>
            <person name="Zhu J."/>
            <person name="Weng Q."/>
            <person name="Mu J."/>
            <person name="Lu Y."/>
            <person name="Fan D."/>
            <person name="Liu Y."/>
            <person name="Guan J."/>
            <person name="Zhang Y."/>
            <person name="Yu S."/>
            <person name="Liu X."/>
            <person name="Zhang Y."/>
            <person name="Hong G."/>
            <person name="Han B."/>
            <person name="Choisne N."/>
            <person name="Demange N."/>
            <person name="Orjeda G."/>
            <person name="Samain S."/>
            <person name="Cattolico L."/>
            <person name="Pelletier E."/>
            <person name="Couloux A."/>
            <person name="Segurens B."/>
            <person name="Wincker P."/>
            <person name="D'Hont A."/>
            <person name="Scarpelli C."/>
            <person name="Weissenbach J."/>
            <person name="Salanoubat M."/>
            <person name="Quetier F."/>
            <person name="Yu Y."/>
            <person name="Kim H.R."/>
            <person name="Rambo T."/>
            <person name="Currie J."/>
            <person name="Collura K."/>
            <person name="Luo M."/>
            <person name="Yang T."/>
            <person name="Ammiraju J.S.S."/>
            <person name="Engler F."/>
            <person name="Soderlund C."/>
            <person name="Wing R.A."/>
            <person name="Palmer L.E."/>
            <person name="de la Bastide M."/>
            <person name="Spiegel L."/>
            <person name="Nascimento L."/>
            <person name="Zutavern T."/>
            <person name="O'Shaughnessy A."/>
            <person name="Dike S."/>
            <person name="Dedhia N."/>
            <person name="Preston R."/>
            <person name="Balija V."/>
            <person name="McCombie W.R."/>
            <person name="Chow T."/>
            <person name="Chen H."/>
            <person name="Chung M."/>
            <person name="Chen C."/>
            <person name="Shaw J."/>
            <person name="Wu H."/>
            <person name="Hsiao K."/>
            <person name="Chao Y."/>
            <person name="Chu M."/>
            <person name="Cheng C."/>
            <person name="Hour A."/>
            <person name="Lee P."/>
            <person name="Lin S."/>
            <person name="Lin Y."/>
            <person name="Liou J."/>
            <person name="Liu S."/>
            <person name="Hsing Y."/>
            <person name="Raghuvanshi S."/>
            <person name="Mohanty A."/>
            <person name="Bharti A.K."/>
            <person name="Gaur A."/>
            <person name="Gupta V."/>
            <person name="Kumar D."/>
            <person name="Ravi V."/>
            <person name="Vij S."/>
            <person name="Kapur A."/>
            <person name="Khurana P."/>
            <person name="Khurana P."/>
            <person name="Khurana J.P."/>
            <person name="Tyagi A.K."/>
            <person name="Gaikwad K."/>
            <person name="Singh A."/>
            <person name="Dalal V."/>
            <person name="Srivastava S."/>
            <person name="Dixit A."/>
            <person name="Pal A.K."/>
            <person name="Ghazi I.A."/>
            <person name="Yadav M."/>
            <person name="Pandit A."/>
            <person name="Bhargava A."/>
            <person name="Sureshbabu K."/>
            <person name="Batra K."/>
            <person name="Sharma T.R."/>
            <person name="Mohapatra T."/>
            <person name="Singh N.K."/>
            <person name="Messing J."/>
            <person name="Nelson A.B."/>
            <person name="Fuks G."/>
            <person name="Kavchok S."/>
            <person name="Keizer G."/>
            <person name="Linton E."/>
            <person name="Llaca V."/>
            <person name="Song R."/>
            <person name="Tanyolac B."/>
            <person name="Young S."/>
            <person name="Ho-Il K."/>
            <person name="Hahn J.H."/>
            <person name="Sangsakoo G."/>
            <person name="Vanavichit A."/>
            <person name="de Mattos Luiz.A.T."/>
            <person name="Zimmer P.D."/>
            <person name="Malone G."/>
            <person name="Dellagostin O."/>
            <person name="de Oliveira A.C."/>
            <person name="Bevan M."/>
            <person name="Bancroft I."/>
            <person name="Minx P."/>
            <person name="Cordum H."/>
            <person name="Wilson R."/>
            <person name="Cheng Z."/>
            <person name="Jin W."/>
            <person name="Jiang J."/>
            <person name="Leong S.A."/>
            <person name="Iwama H."/>
            <person name="Gojobori T."/>
            <person name="Itoh T."/>
            <person name="Niimura Y."/>
            <person name="Fujii Y."/>
            <person name="Habara T."/>
            <person name="Sakai H."/>
            <person name="Sato Y."/>
            <person name="Wilson G."/>
            <person name="Kumar K."/>
            <person name="McCouch S."/>
            <person name="Juretic N."/>
            <person name="Hoen D."/>
            <person name="Wright S."/>
            <person name="Bruskiewich R."/>
            <person name="Bureau T."/>
            <person name="Miyao A."/>
            <person name="Hirochika H."/>
            <person name="Nishikawa T."/>
            <person name="Kadowaki K."/>
            <person name="Sugiura M."/>
            <person name="Burr B."/>
            <person name="Sasaki T."/>
        </authorList>
    </citation>
    <scope>NUCLEOTIDE SEQUENCE [LARGE SCALE GENOMIC DNA]</scope>
    <source>
        <strain evidence="2">cv. Nipponbare</strain>
    </source>
</reference>
<dbReference type="Proteomes" id="UP000000763">
    <property type="component" value="Chromosome 6"/>
</dbReference>
<proteinExistence type="predicted"/>
<dbReference type="EMBL" id="AP004027">
    <property type="protein sequence ID" value="BAD45667.1"/>
    <property type="molecule type" value="Genomic_DNA"/>
</dbReference>
<evidence type="ECO:0000313" key="2">
    <source>
        <dbReference type="Proteomes" id="UP000000763"/>
    </source>
</evidence>
<name>Q654V0_ORYSJ</name>
<accession>Q654V0</accession>
<evidence type="ECO:0000313" key="1">
    <source>
        <dbReference type="EMBL" id="BAD45667.1"/>
    </source>
</evidence>
<gene>
    <name evidence="1" type="primary">OJ1136_C11.19</name>
</gene>
<organism evidence="1 2">
    <name type="scientific">Oryza sativa subsp. japonica</name>
    <name type="common">Rice</name>
    <dbReference type="NCBI Taxonomy" id="39947"/>
    <lineage>
        <taxon>Eukaryota</taxon>
        <taxon>Viridiplantae</taxon>
        <taxon>Streptophyta</taxon>
        <taxon>Embryophyta</taxon>
        <taxon>Tracheophyta</taxon>
        <taxon>Spermatophyta</taxon>
        <taxon>Magnoliopsida</taxon>
        <taxon>Liliopsida</taxon>
        <taxon>Poales</taxon>
        <taxon>Poaceae</taxon>
        <taxon>BOP clade</taxon>
        <taxon>Oryzoideae</taxon>
        <taxon>Oryzeae</taxon>
        <taxon>Oryzinae</taxon>
        <taxon>Oryza</taxon>
        <taxon>Oryza sativa</taxon>
    </lineage>
</organism>
<reference evidence="2" key="2">
    <citation type="journal article" date="2008" name="Nucleic Acids Res.">
        <title>The rice annotation project database (RAP-DB): 2008 update.</title>
        <authorList>
            <consortium name="The rice annotation project (RAP)"/>
        </authorList>
    </citation>
    <scope>GENOME REANNOTATION</scope>
    <source>
        <strain evidence="2">cv. Nipponbare</strain>
    </source>
</reference>